<name>A0A840UPK9_9BACT</name>
<organism evidence="1 2">
    <name type="scientific">Desulfoprunum benzoelyticum</name>
    <dbReference type="NCBI Taxonomy" id="1506996"/>
    <lineage>
        <taxon>Bacteria</taxon>
        <taxon>Pseudomonadati</taxon>
        <taxon>Thermodesulfobacteriota</taxon>
        <taxon>Desulfobulbia</taxon>
        <taxon>Desulfobulbales</taxon>
        <taxon>Desulfobulbaceae</taxon>
        <taxon>Desulfoprunum</taxon>
    </lineage>
</organism>
<dbReference type="InterPro" id="IPR008651">
    <property type="entry name" value="Uncharacterised_HicB"/>
</dbReference>
<sequence length="113" mass="12505">MNTMSYKGYTAKIEFDPDDNIFFGNIIGIRDTVGFHGESVTELKKAFGEAVDFYLESCAKAGREPNKPCSGKFLVRLDPELHSRIVAEALKSGKSINKWVADILAGSLHPRQV</sequence>
<dbReference type="InterPro" id="IPR010985">
    <property type="entry name" value="Ribbon_hlx_hlx"/>
</dbReference>
<dbReference type="RefSeq" id="WP_183347907.1">
    <property type="nucleotide sequence ID" value="NZ_JACHEO010000001.1"/>
</dbReference>
<dbReference type="EMBL" id="JACHEO010000001">
    <property type="protein sequence ID" value="MBB5346776.1"/>
    <property type="molecule type" value="Genomic_DNA"/>
</dbReference>
<keyword evidence="2" id="KW-1185">Reference proteome</keyword>
<evidence type="ECO:0000313" key="2">
    <source>
        <dbReference type="Proteomes" id="UP000539642"/>
    </source>
</evidence>
<dbReference type="SUPFAM" id="SSF47598">
    <property type="entry name" value="Ribbon-helix-helix"/>
    <property type="match status" value="1"/>
</dbReference>
<dbReference type="Pfam" id="PF05534">
    <property type="entry name" value="HicB"/>
    <property type="match status" value="1"/>
</dbReference>
<protein>
    <submittedName>
        <fullName evidence="1">Putative HicB family RNase H-like nuclease</fullName>
    </submittedName>
</protein>
<dbReference type="SUPFAM" id="SSF143100">
    <property type="entry name" value="TTHA1013/TTHA0281-like"/>
    <property type="match status" value="1"/>
</dbReference>
<dbReference type="Gene3D" id="1.10.1220.10">
    <property type="entry name" value="Met repressor-like"/>
    <property type="match status" value="1"/>
</dbReference>
<comment type="caution">
    <text evidence="1">The sequence shown here is derived from an EMBL/GenBank/DDBJ whole genome shotgun (WGS) entry which is preliminary data.</text>
</comment>
<dbReference type="InterPro" id="IPR013321">
    <property type="entry name" value="Arc_rbn_hlx_hlx"/>
</dbReference>
<accession>A0A840UPK9</accession>
<gene>
    <name evidence="1" type="ORF">HNQ81_000483</name>
</gene>
<evidence type="ECO:0000313" key="1">
    <source>
        <dbReference type="EMBL" id="MBB5346776.1"/>
    </source>
</evidence>
<dbReference type="Proteomes" id="UP000539642">
    <property type="component" value="Unassembled WGS sequence"/>
</dbReference>
<proteinExistence type="predicted"/>
<reference evidence="1 2" key="1">
    <citation type="submission" date="2020-08" db="EMBL/GenBank/DDBJ databases">
        <title>Genomic Encyclopedia of Type Strains, Phase IV (KMG-IV): sequencing the most valuable type-strain genomes for metagenomic binning, comparative biology and taxonomic classification.</title>
        <authorList>
            <person name="Goeker M."/>
        </authorList>
    </citation>
    <scope>NUCLEOTIDE SEQUENCE [LARGE SCALE GENOMIC DNA]</scope>
    <source>
        <strain evidence="1 2">DSM 28570</strain>
    </source>
</reference>
<dbReference type="GO" id="GO:0006355">
    <property type="term" value="P:regulation of DNA-templated transcription"/>
    <property type="evidence" value="ECO:0007669"/>
    <property type="project" value="InterPro"/>
</dbReference>
<dbReference type="AlphaFoldDB" id="A0A840UPK9"/>
<dbReference type="InterPro" id="IPR035069">
    <property type="entry name" value="TTHA1013/TTHA0281-like"/>
</dbReference>